<dbReference type="STRING" id="762845.BCR26_09110"/>
<protein>
    <submittedName>
        <fullName evidence="3">Uncharacterized protein</fullName>
    </submittedName>
</protein>
<sequence length="415" mass="44237">MTKRQKIVILVLITIVLVAGVGGTVYASQVHKQVEEAEETVKAERVSVEKVTKELSKLLDQKDPSYLAENVTEEQIASLDQQLKQSEFVFQDVSVDKKLLKDHVVAYESAQEKADKLIGSIYEKITLQRGVNTLFQSKDKVAMNGAKVEKELAIIDGLTEEKIKSIQESIPKEETDFTKDVKGLVENASGQLKQISTAKEAVAKLYKGNKVVSTDQKLYDAAKAETDKIKNEKTKKELTDQLGKVKAELDKKAKEVAVAQAQETATKEQTAQTETTGNVNANVEINDAGSTQGNNATDTDTGSWQQESTNTGGTSNWQQPTTGGGGGNTNTNTGGGGGSGSNTGGGGGGTVTPPPTTAPTIVSGYIGNSGMIFSSGLEANLYGNSVLASDPSKNGYVLIGIFYSDGSEKFSIDFY</sequence>
<dbReference type="EMBL" id="MIEK01000005">
    <property type="protein sequence ID" value="OEH83625.1"/>
    <property type="molecule type" value="Genomic_DNA"/>
</dbReference>
<feature type="compositionally biased region" description="Low complexity" evidence="2">
    <location>
        <begin position="263"/>
        <end position="276"/>
    </location>
</feature>
<dbReference type="RefSeq" id="WP_069697498.1">
    <property type="nucleotide sequence ID" value="NZ_JAGGMA010000012.1"/>
</dbReference>
<dbReference type="Proteomes" id="UP000095256">
    <property type="component" value="Unassembled WGS sequence"/>
</dbReference>
<feature type="compositionally biased region" description="Polar residues" evidence="2">
    <location>
        <begin position="277"/>
        <end position="319"/>
    </location>
</feature>
<feature type="coiled-coil region" evidence="1">
    <location>
        <begin position="235"/>
        <end position="262"/>
    </location>
</feature>
<organism evidence="3 4">
    <name type="scientific">Enterococcus rivorum</name>
    <dbReference type="NCBI Taxonomy" id="762845"/>
    <lineage>
        <taxon>Bacteria</taxon>
        <taxon>Bacillati</taxon>
        <taxon>Bacillota</taxon>
        <taxon>Bacilli</taxon>
        <taxon>Lactobacillales</taxon>
        <taxon>Enterococcaceae</taxon>
        <taxon>Enterococcus</taxon>
    </lineage>
</organism>
<feature type="compositionally biased region" description="Gly residues" evidence="2">
    <location>
        <begin position="322"/>
        <end position="350"/>
    </location>
</feature>
<dbReference type="AlphaFoldDB" id="A0A1E5L0K9"/>
<evidence type="ECO:0000256" key="1">
    <source>
        <dbReference type="SAM" id="Coils"/>
    </source>
</evidence>
<gene>
    <name evidence="3" type="ORF">BCR26_09110</name>
</gene>
<accession>A0A1E5L0K9</accession>
<proteinExistence type="predicted"/>
<evidence type="ECO:0000313" key="3">
    <source>
        <dbReference type="EMBL" id="OEH83625.1"/>
    </source>
</evidence>
<reference evidence="3 4" key="1">
    <citation type="submission" date="2016-09" db="EMBL/GenBank/DDBJ databases">
        <authorList>
            <person name="Capua I."/>
            <person name="De Benedictis P."/>
            <person name="Joannis T."/>
            <person name="Lombin L.H."/>
            <person name="Cattoli G."/>
        </authorList>
    </citation>
    <scope>NUCLEOTIDE SEQUENCE [LARGE SCALE GENOMIC DNA]</scope>
    <source>
        <strain evidence="3 4">LMG 25899</strain>
    </source>
</reference>
<evidence type="ECO:0000256" key="2">
    <source>
        <dbReference type="SAM" id="MobiDB-lite"/>
    </source>
</evidence>
<comment type="caution">
    <text evidence="3">The sequence shown here is derived from an EMBL/GenBank/DDBJ whole genome shotgun (WGS) entry which is preliminary data.</text>
</comment>
<evidence type="ECO:0000313" key="4">
    <source>
        <dbReference type="Proteomes" id="UP000095256"/>
    </source>
</evidence>
<keyword evidence="4" id="KW-1185">Reference proteome</keyword>
<name>A0A1E5L0K9_9ENTE</name>
<keyword evidence="1" id="KW-0175">Coiled coil</keyword>
<feature type="region of interest" description="Disordered" evidence="2">
    <location>
        <begin position="263"/>
        <end position="356"/>
    </location>
</feature>